<sequence>MTFLNDAIERSVAKKMMIENINSTGTAWIVTMRTNNFNQVRTVSYKSTVLTSLHKCTAPLCLVRLDVTTSKTRIDRGENSYTYLTKIVYKASKQVLKLKH</sequence>
<gene>
    <name evidence="1" type="ORF">KIN20_005759</name>
</gene>
<dbReference type="Proteomes" id="UP001196413">
    <property type="component" value="Unassembled WGS sequence"/>
</dbReference>
<organism evidence="1 2">
    <name type="scientific">Parelaphostrongylus tenuis</name>
    <name type="common">Meningeal worm</name>
    <dbReference type="NCBI Taxonomy" id="148309"/>
    <lineage>
        <taxon>Eukaryota</taxon>
        <taxon>Metazoa</taxon>
        <taxon>Ecdysozoa</taxon>
        <taxon>Nematoda</taxon>
        <taxon>Chromadorea</taxon>
        <taxon>Rhabditida</taxon>
        <taxon>Rhabditina</taxon>
        <taxon>Rhabditomorpha</taxon>
        <taxon>Strongyloidea</taxon>
        <taxon>Metastrongylidae</taxon>
        <taxon>Parelaphostrongylus</taxon>
    </lineage>
</organism>
<comment type="caution">
    <text evidence="1">The sequence shown here is derived from an EMBL/GenBank/DDBJ whole genome shotgun (WGS) entry which is preliminary data.</text>
</comment>
<accession>A0AAD5QGB0</accession>
<dbReference type="AlphaFoldDB" id="A0AAD5QGB0"/>
<keyword evidence="2" id="KW-1185">Reference proteome</keyword>
<reference evidence="1" key="1">
    <citation type="submission" date="2021-06" db="EMBL/GenBank/DDBJ databases">
        <title>Parelaphostrongylus tenuis whole genome reference sequence.</title>
        <authorList>
            <person name="Garwood T.J."/>
            <person name="Larsen P.A."/>
            <person name="Fountain-Jones N.M."/>
            <person name="Garbe J.R."/>
            <person name="Macchietto M.G."/>
            <person name="Kania S.A."/>
            <person name="Gerhold R.W."/>
            <person name="Richards J.E."/>
            <person name="Wolf T.M."/>
        </authorList>
    </citation>
    <scope>NUCLEOTIDE SEQUENCE</scope>
    <source>
        <strain evidence="1">MNPRO001-30</strain>
        <tissue evidence="1">Meninges</tissue>
    </source>
</reference>
<evidence type="ECO:0000313" key="2">
    <source>
        <dbReference type="Proteomes" id="UP001196413"/>
    </source>
</evidence>
<evidence type="ECO:0000313" key="1">
    <source>
        <dbReference type="EMBL" id="KAJ1350052.1"/>
    </source>
</evidence>
<protein>
    <submittedName>
        <fullName evidence="1">Uncharacterized protein</fullName>
    </submittedName>
</protein>
<dbReference type="EMBL" id="JAHQIW010000791">
    <property type="protein sequence ID" value="KAJ1350052.1"/>
    <property type="molecule type" value="Genomic_DNA"/>
</dbReference>
<name>A0AAD5QGB0_PARTN</name>
<proteinExistence type="predicted"/>